<dbReference type="EMBL" id="SRMP02000001">
    <property type="protein sequence ID" value="MFN0290160.1"/>
    <property type="molecule type" value="Genomic_DNA"/>
</dbReference>
<keyword evidence="2" id="KW-1185">Reference proteome</keyword>
<protein>
    <submittedName>
        <fullName evidence="1">Uncharacterized protein</fullName>
    </submittedName>
</protein>
<evidence type="ECO:0000313" key="2">
    <source>
        <dbReference type="Proteomes" id="UP001517367"/>
    </source>
</evidence>
<evidence type="ECO:0000313" key="1">
    <source>
        <dbReference type="EMBL" id="MFN0290160.1"/>
    </source>
</evidence>
<reference evidence="1 2" key="1">
    <citation type="submission" date="2024-12" db="EMBL/GenBank/DDBJ databases">
        <authorList>
            <person name="Hu S."/>
        </authorList>
    </citation>
    <scope>NUCLEOTIDE SEQUENCE [LARGE SCALE GENOMIC DNA]</scope>
    <source>
        <strain evidence="1 2">P-25</strain>
    </source>
</reference>
<sequence>MKCPEIGLSLVAIKRFLREFSTSLFISTRVFAKILILNIAEIIRIMNNYNPLEKRKVKPQKVVKILAQHGTEVTIEQGQLILDFAYIFAKLWLKEVKMKGFKKVQPRVKTPRKLYK</sequence>
<name>A0ABW9JCP5_9SPHI</name>
<dbReference type="RefSeq" id="WP_138727751.1">
    <property type="nucleotide sequence ID" value="NZ_SRMP02000001.1"/>
</dbReference>
<proteinExistence type="predicted"/>
<organism evidence="1 2">
    <name type="scientific">Pedobacter helvus</name>
    <dbReference type="NCBI Taxonomy" id="2563444"/>
    <lineage>
        <taxon>Bacteria</taxon>
        <taxon>Pseudomonadati</taxon>
        <taxon>Bacteroidota</taxon>
        <taxon>Sphingobacteriia</taxon>
        <taxon>Sphingobacteriales</taxon>
        <taxon>Sphingobacteriaceae</taxon>
        <taxon>Pedobacter</taxon>
    </lineage>
</organism>
<comment type="caution">
    <text evidence="1">The sequence shown here is derived from an EMBL/GenBank/DDBJ whole genome shotgun (WGS) entry which is preliminary data.</text>
</comment>
<gene>
    <name evidence="1" type="ORF">E5L68_002090</name>
</gene>
<dbReference type="Proteomes" id="UP001517367">
    <property type="component" value="Unassembled WGS sequence"/>
</dbReference>
<accession>A0ABW9JCP5</accession>